<dbReference type="AlphaFoldDB" id="A0A1G9JF78"/>
<evidence type="ECO:0000313" key="2">
    <source>
        <dbReference type="EMBL" id="SDL36031.1"/>
    </source>
</evidence>
<gene>
    <name evidence="2" type="ORF">SAMN04515677_101623</name>
</gene>
<proteinExistence type="predicted"/>
<evidence type="ECO:0000313" key="3">
    <source>
        <dbReference type="Proteomes" id="UP000199068"/>
    </source>
</evidence>
<dbReference type="Proteomes" id="UP000199068">
    <property type="component" value="Unassembled WGS sequence"/>
</dbReference>
<organism evidence="2 3">
    <name type="scientific">Romboutsia lituseburensis DSM 797</name>
    <dbReference type="NCBI Taxonomy" id="1121325"/>
    <lineage>
        <taxon>Bacteria</taxon>
        <taxon>Bacillati</taxon>
        <taxon>Bacillota</taxon>
        <taxon>Clostridia</taxon>
        <taxon>Peptostreptococcales</taxon>
        <taxon>Peptostreptococcaceae</taxon>
        <taxon>Romboutsia</taxon>
    </lineage>
</organism>
<dbReference type="InterPro" id="IPR032256">
    <property type="entry name" value="DUF4829"/>
</dbReference>
<dbReference type="Pfam" id="PF16111">
    <property type="entry name" value="DUF4829"/>
    <property type="match status" value="1"/>
</dbReference>
<dbReference type="RefSeq" id="WP_092722740.1">
    <property type="nucleotide sequence ID" value="NZ_FNGW01000001.1"/>
</dbReference>
<feature type="domain" description="DUF4829" evidence="1">
    <location>
        <begin position="47"/>
        <end position="167"/>
    </location>
</feature>
<keyword evidence="3" id="KW-1185">Reference proteome</keyword>
<name>A0A1G9JF78_9FIRM</name>
<sequence>MKKRNLIISLICIICAIFLMKDSYKHRKIISEWNKYELSEDWNKDAKEVMKVYINAMNAKDIDIMKECIFTCENYDHVYIGFSIPSKDILNSIKYIEYIDSEEATFRPVEGKLKNGKSILFKEGKALDVTYDVKYRIENQPEKSGINDFRYTLVKNKEGRYKIIEAGY</sequence>
<reference evidence="2 3" key="1">
    <citation type="submission" date="2016-10" db="EMBL/GenBank/DDBJ databases">
        <authorList>
            <person name="de Groot N.N."/>
        </authorList>
    </citation>
    <scope>NUCLEOTIDE SEQUENCE [LARGE SCALE GENOMIC DNA]</scope>
    <source>
        <strain evidence="2 3">DSM 797</strain>
    </source>
</reference>
<evidence type="ECO:0000259" key="1">
    <source>
        <dbReference type="Pfam" id="PF16111"/>
    </source>
</evidence>
<protein>
    <recommendedName>
        <fullName evidence="1">DUF4829 domain-containing protein</fullName>
    </recommendedName>
</protein>
<accession>A0A1G9JF78</accession>
<dbReference type="EMBL" id="FNGW01000001">
    <property type="protein sequence ID" value="SDL36031.1"/>
    <property type="molecule type" value="Genomic_DNA"/>
</dbReference>